<organism evidence="3 4">
    <name type="scientific">Saponaria officinalis</name>
    <name type="common">Common soapwort</name>
    <name type="synonym">Lychnis saponaria</name>
    <dbReference type="NCBI Taxonomy" id="3572"/>
    <lineage>
        <taxon>Eukaryota</taxon>
        <taxon>Viridiplantae</taxon>
        <taxon>Streptophyta</taxon>
        <taxon>Embryophyta</taxon>
        <taxon>Tracheophyta</taxon>
        <taxon>Spermatophyta</taxon>
        <taxon>Magnoliopsida</taxon>
        <taxon>eudicotyledons</taxon>
        <taxon>Gunneridae</taxon>
        <taxon>Pentapetalae</taxon>
        <taxon>Caryophyllales</taxon>
        <taxon>Caryophyllaceae</taxon>
        <taxon>Caryophylleae</taxon>
        <taxon>Saponaria</taxon>
    </lineage>
</organism>
<gene>
    <name evidence="3" type="ORF">RND81_09G152200</name>
</gene>
<dbReference type="AlphaFoldDB" id="A0AAW1IN32"/>
<feature type="region of interest" description="Disordered" evidence="1">
    <location>
        <begin position="37"/>
        <end position="63"/>
    </location>
</feature>
<dbReference type="InterPro" id="IPR054722">
    <property type="entry name" value="PolX-like_BBD"/>
</dbReference>
<accession>A0AAW1IN32</accession>
<feature type="domain" description="Retrovirus-related Pol polyprotein from transposon TNT 1-94-like beta-barrel" evidence="2">
    <location>
        <begin position="156"/>
        <end position="231"/>
    </location>
</feature>
<comment type="caution">
    <text evidence="3">The sequence shown here is derived from an EMBL/GenBank/DDBJ whole genome shotgun (WGS) entry which is preliminary data.</text>
</comment>
<feature type="region of interest" description="Disordered" evidence="1">
    <location>
        <begin position="77"/>
        <end position="122"/>
    </location>
</feature>
<proteinExistence type="predicted"/>
<dbReference type="EMBL" id="JBDFQZ010000009">
    <property type="protein sequence ID" value="KAK9690755.1"/>
    <property type="molecule type" value="Genomic_DNA"/>
</dbReference>
<sequence length="271" mass="30377">MDDEITSLSRAYALVLREERHKAVTKVKEEAIEATSAMAAKVTDESSRGRGSSNTTEKDEQEVFHCGYRGKPWHTEEYCWNKPGNQSRGRGRSRRGRDRGGRGSHQRANAATVDGDDSSNSQVLTAEDLTQLRTLLAKTEGSNKNTGMSNKNCDRWLLDSGVSHHMMGRRDLLVNVHSRKPSTVGLPNGSHIVAHEHGKVILNDNFILKDVLYVPSLTCDLISVQQLIQENNYVVTFYTNHCVIQDLSTRMKIGRGEHEDGVYYFKASRDS</sequence>
<dbReference type="Pfam" id="PF22936">
    <property type="entry name" value="Pol_BBD"/>
    <property type="match status" value="1"/>
</dbReference>
<evidence type="ECO:0000259" key="2">
    <source>
        <dbReference type="Pfam" id="PF22936"/>
    </source>
</evidence>
<dbReference type="PANTHER" id="PTHR34222">
    <property type="entry name" value="GAG_PRE-INTEGRS DOMAIN-CONTAINING PROTEIN"/>
    <property type="match status" value="1"/>
</dbReference>
<evidence type="ECO:0000313" key="3">
    <source>
        <dbReference type="EMBL" id="KAK9690755.1"/>
    </source>
</evidence>
<feature type="compositionally biased region" description="Basic residues" evidence="1">
    <location>
        <begin position="89"/>
        <end position="105"/>
    </location>
</feature>
<keyword evidence="4" id="KW-1185">Reference proteome</keyword>
<reference evidence="3" key="1">
    <citation type="submission" date="2024-03" db="EMBL/GenBank/DDBJ databases">
        <title>WGS assembly of Saponaria officinalis var. Norfolk2.</title>
        <authorList>
            <person name="Jenkins J."/>
            <person name="Shu S."/>
            <person name="Grimwood J."/>
            <person name="Barry K."/>
            <person name="Goodstein D."/>
            <person name="Schmutz J."/>
            <person name="Leebens-Mack J."/>
            <person name="Osbourn A."/>
        </authorList>
    </citation>
    <scope>NUCLEOTIDE SEQUENCE [LARGE SCALE GENOMIC DNA]</scope>
    <source>
        <strain evidence="3">JIC</strain>
    </source>
</reference>
<dbReference type="Proteomes" id="UP001443914">
    <property type="component" value="Unassembled WGS sequence"/>
</dbReference>
<name>A0AAW1IN32_SAPOF</name>
<dbReference type="PANTHER" id="PTHR34222:SF79">
    <property type="entry name" value="RETROVIRUS-RELATED POL POLYPROTEIN FROM TRANSPOSON TNT 1-94"/>
    <property type="match status" value="1"/>
</dbReference>
<protein>
    <recommendedName>
        <fullName evidence="2">Retrovirus-related Pol polyprotein from transposon TNT 1-94-like beta-barrel domain-containing protein</fullName>
    </recommendedName>
</protein>
<evidence type="ECO:0000313" key="4">
    <source>
        <dbReference type="Proteomes" id="UP001443914"/>
    </source>
</evidence>
<evidence type="ECO:0000256" key="1">
    <source>
        <dbReference type="SAM" id="MobiDB-lite"/>
    </source>
</evidence>